<keyword evidence="3" id="KW-1185">Reference proteome</keyword>
<evidence type="ECO:0000256" key="1">
    <source>
        <dbReference type="SAM" id="Phobius"/>
    </source>
</evidence>
<gene>
    <name evidence="2" type="ORF">P7122_07470</name>
</gene>
<reference evidence="2 3" key="1">
    <citation type="submission" date="2023-03" db="EMBL/GenBank/DDBJ databases">
        <title>Strain YYF002 represents a novel species in the genus Winogradskyella isolated from seawater.</title>
        <authorList>
            <person name="Fu Z.-Y."/>
        </authorList>
    </citation>
    <scope>NUCLEOTIDE SEQUENCE [LARGE SCALE GENOMIC DNA]</scope>
    <source>
        <strain evidence="2 3">YYF002</strain>
    </source>
</reference>
<protein>
    <submittedName>
        <fullName evidence="2">Uncharacterized protein</fullName>
    </submittedName>
</protein>
<proteinExistence type="predicted"/>
<comment type="caution">
    <text evidence="2">The sequence shown here is derived from an EMBL/GenBank/DDBJ whole genome shotgun (WGS) entry which is preliminary data.</text>
</comment>
<feature type="transmembrane region" description="Helical" evidence="1">
    <location>
        <begin position="20"/>
        <end position="39"/>
    </location>
</feature>
<organism evidence="2 3">
    <name type="scientific">Winogradskyella marincola</name>
    <dbReference type="NCBI Taxonomy" id="3037795"/>
    <lineage>
        <taxon>Bacteria</taxon>
        <taxon>Pseudomonadati</taxon>
        <taxon>Bacteroidota</taxon>
        <taxon>Flavobacteriia</taxon>
        <taxon>Flavobacteriales</taxon>
        <taxon>Flavobacteriaceae</taxon>
        <taxon>Winogradskyella</taxon>
    </lineage>
</organism>
<dbReference type="Proteomes" id="UP001529085">
    <property type="component" value="Unassembled WGS sequence"/>
</dbReference>
<evidence type="ECO:0000313" key="2">
    <source>
        <dbReference type="EMBL" id="MDG4715705.1"/>
    </source>
</evidence>
<evidence type="ECO:0000313" key="3">
    <source>
        <dbReference type="Proteomes" id="UP001529085"/>
    </source>
</evidence>
<dbReference type="RefSeq" id="WP_278005158.1">
    <property type="nucleotide sequence ID" value="NZ_JARSBN010000003.1"/>
</dbReference>
<keyword evidence="1" id="KW-0812">Transmembrane</keyword>
<name>A0ABT6G0Y9_9FLAO</name>
<sequence length="240" mass="27752">MRIFNASRLKMLKSKRLKNYILYALGEIILVVLGILIALKVNNNNLENQKQQQLLGSANRVLELMQKDDSDIDDVLKHWVNVEKTIDTVLVITKATEPIVNCESCLNLLLSIKLPELDDEIVQLISNEDLSNSELDTTLKAIAKDYKSILITANFYKESSTEVLKDHLGYLKENYAWFAQYVYNGICDEACQEYHNNSSDYRNKVAYLNFILYDSYQYDLLVFKDRLKNHISKLKSILNN</sequence>
<dbReference type="EMBL" id="JARSBN010000003">
    <property type="protein sequence ID" value="MDG4715705.1"/>
    <property type="molecule type" value="Genomic_DNA"/>
</dbReference>
<keyword evidence="1" id="KW-1133">Transmembrane helix</keyword>
<accession>A0ABT6G0Y9</accession>
<keyword evidence="1" id="KW-0472">Membrane</keyword>